<keyword evidence="3" id="KW-0378">Hydrolase</keyword>
<sequence length="413" mass="47067">MGGYDFLGSNSGIDLHKDFLKDSTWKRLLDGDALISIGTGHMNEDEANDVGIVPTHAYAVLDVREVYGLRLLQIKNPWSHKRWIGPYSHLDSTNWTPELMRELDYDRIPAALNDDGIFWIDFDSVCQYFDSIHMNWNPELFKYFDTIHSSWNLNSWLCKDSPNLGYNPQFCLEIRNDDKEDSPVFLLLSKHITISQENKEYITLHVYNESKGERIYYSSEPCWKQARFNAPPGISRYTVVVAQPGGNTNCISYLKNPQYCLSLPSSSPNNTNKNNPKPRVMLMLEGPINVAINVKLVWSKGKRVSSLSPKDIVVQSRGYQRGFCYCEIDDIKFSPIPSEGAGLFPEIIHGEWIPGVNAMGRINNNEYRYNPKITPTPLTNIKIFENHSSKLLGKEGAVIDDVVLPPREEAIEK</sequence>
<evidence type="ECO:0000313" key="8">
    <source>
        <dbReference type="Proteomes" id="UP000789706"/>
    </source>
</evidence>
<evidence type="ECO:0000259" key="6">
    <source>
        <dbReference type="PROSITE" id="PS50203"/>
    </source>
</evidence>
<protein>
    <submittedName>
        <fullName evidence="7">7461_t:CDS:1</fullName>
    </submittedName>
</protein>
<dbReference type="Gene3D" id="3.90.70.10">
    <property type="entry name" value="Cysteine proteinases"/>
    <property type="match status" value="1"/>
</dbReference>
<dbReference type="SUPFAM" id="SSF49758">
    <property type="entry name" value="Calpain large subunit, middle domain (domain III)"/>
    <property type="match status" value="2"/>
</dbReference>
<dbReference type="OrthoDB" id="167576at2759"/>
<dbReference type="AlphaFoldDB" id="A0A9N9G8W1"/>
<dbReference type="GO" id="GO:0004198">
    <property type="term" value="F:calcium-dependent cysteine-type endopeptidase activity"/>
    <property type="evidence" value="ECO:0007669"/>
    <property type="project" value="InterPro"/>
</dbReference>
<dbReference type="SMART" id="SM00230">
    <property type="entry name" value="CysPc"/>
    <property type="match status" value="1"/>
</dbReference>
<reference evidence="7" key="1">
    <citation type="submission" date="2021-06" db="EMBL/GenBank/DDBJ databases">
        <authorList>
            <person name="Kallberg Y."/>
            <person name="Tangrot J."/>
            <person name="Rosling A."/>
        </authorList>
    </citation>
    <scope>NUCLEOTIDE SEQUENCE</scope>
    <source>
        <strain evidence="7">AZ414A</strain>
    </source>
</reference>
<dbReference type="InterPro" id="IPR051297">
    <property type="entry name" value="PalB/RIM13"/>
</dbReference>
<feature type="domain" description="Calpain catalytic" evidence="6">
    <location>
        <begin position="25"/>
        <end position="138"/>
    </location>
</feature>
<dbReference type="Pfam" id="PF00648">
    <property type="entry name" value="Peptidase_C2"/>
    <property type="match status" value="1"/>
</dbReference>
<dbReference type="Gene3D" id="2.60.120.380">
    <property type="match status" value="1"/>
</dbReference>
<dbReference type="InterPro" id="IPR036213">
    <property type="entry name" value="Calpain_III_sf"/>
</dbReference>
<comment type="caution">
    <text evidence="5">Lacks conserved residue(s) required for the propagation of feature annotation.</text>
</comment>
<dbReference type="EMBL" id="CAJVPK010001405">
    <property type="protein sequence ID" value="CAG8585511.1"/>
    <property type="molecule type" value="Genomic_DNA"/>
</dbReference>
<evidence type="ECO:0000256" key="1">
    <source>
        <dbReference type="ARBA" id="ARBA00010193"/>
    </source>
</evidence>
<evidence type="ECO:0000256" key="5">
    <source>
        <dbReference type="PROSITE-ProRule" id="PRU00239"/>
    </source>
</evidence>
<evidence type="ECO:0000256" key="2">
    <source>
        <dbReference type="ARBA" id="ARBA00022670"/>
    </source>
</evidence>
<evidence type="ECO:0000313" key="7">
    <source>
        <dbReference type="EMBL" id="CAG8585511.1"/>
    </source>
</evidence>
<comment type="caution">
    <text evidence="7">The sequence shown here is derived from an EMBL/GenBank/DDBJ whole genome shotgun (WGS) entry which is preliminary data.</text>
</comment>
<dbReference type="PANTHER" id="PTHR46143">
    <property type="entry name" value="CALPAIN-7"/>
    <property type="match status" value="1"/>
</dbReference>
<accession>A0A9N9G8W1</accession>
<proteinExistence type="inferred from homology"/>
<gene>
    <name evidence="7" type="ORF">DEBURN_LOCUS8786</name>
</gene>
<keyword evidence="8" id="KW-1185">Reference proteome</keyword>
<name>A0A9N9G8W1_9GLOM</name>
<dbReference type="InterPro" id="IPR038765">
    <property type="entry name" value="Papain-like_cys_pep_sf"/>
</dbReference>
<evidence type="ECO:0000256" key="4">
    <source>
        <dbReference type="ARBA" id="ARBA00022807"/>
    </source>
</evidence>
<dbReference type="Proteomes" id="UP000789706">
    <property type="component" value="Unassembled WGS sequence"/>
</dbReference>
<evidence type="ECO:0000256" key="3">
    <source>
        <dbReference type="ARBA" id="ARBA00022801"/>
    </source>
</evidence>
<organism evidence="7 8">
    <name type="scientific">Diversispora eburnea</name>
    <dbReference type="NCBI Taxonomy" id="1213867"/>
    <lineage>
        <taxon>Eukaryota</taxon>
        <taxon>Fungi</taxon>
        <taxon>Fungi incertae sedis</taxon>
        <taxon>Mucoromycota</taxon>
        <taxon>Glomeromycotina</taxon>
        <taxon>Glomeromycetes</taxon>
        <taxon>Diversisporales</taxon>
        <taxon>Diversisporaceae</taxon>
        <taxon>Diversispora</taxon>
    </lineage>
</organism>
<keyword evidence="2" id="KW-0645">Protease</keyword>
<dbReference type="PROSITE" id="PS50203">
    <property type="entry name" value="CALPAIN_CAT"/>
    <property type="match status" value="1"/>
</dbReference>
<dbReference type="SUPFAM" id="SSF54001">
    <property type="entry name" value="Cysteine proteinases"/>
    <property type="match status" value="1"/>
</dbReference>
<dbReference type="GO" id="GO:0006508">
    <property type="term" value="P:proteolysis"/>
    <property type="evidence" value="ECO:0007669"/>
    <property type="project" value="UniProtKB-KW"/>
</dbReference>
<dbReference type="PANTHER" id="PTHR46143:SF1">
    <property type="entry name" value="CALPAIN-7"/>
    <property type="match status" value="1"/>
</dbReference>
<keyword evidence="4" id="KW-0788">Thiol protease</keyword>
<comment type="similarity">
    <text evidence="1">Belongs to the peptidase C2 family. PalB/RIM13 subfamily.</text>
</comment>
<dbReference type="InterPro" id="IPR001300">
    <property type="entry name" value="Peptidase_C2_calpain_cat"/>
</dbReference>